<keyword evidence="2" id="KW-1185">Reference proteome</keyword>
<accession>A0AC61R9R6</accession>
<proteinExistence type="predicted"/>
<gene>
    <name evidence="1" type="primary">priA</name>
    <name evidence="1" type="ORF">E5336_01440</name>
</gene>
<sequence length="707" mass="81226">MPFYNVWIEHVALDLNQTFTYRHDAALERGMRVKVPFNHRELVAIVMEACEQPDDPSRIKDVIEVLDEQPLLNEELFGLAAYMADTYVSSMMSCFKAMLPPALRPATRRASVVYEDWFVAGDSTQPLTKKGQETWERLKDALPMKASAFRKLAKSHARSFLERGYLRVEKRRKESALDLPEKEDQTFALTDEQRDAIAQISASSHDVFLLHGVTGSGKTEVFLRLAEQALSENRQVLFLVPEIGLTPMMIARVRSRFRQNIAIYHSQMSASEKYDQYEKVRTGEVQIVVGTRSACFMPFSNLGLILMDEEHDTSYKQDMMPKYHTRDLVLWRGAYHHCKVVLASATPSLESYARAYRGVFELVELKQRIARTMPAIRMIDLRQEPVVQGFSQSLLDAIARRLEKKEQVILLLNRRGYLPVVKCQACNEVITCPDCGIALSYHRSNDSLMCHCCGTVYAFDHTCPHCGSKHFFNHGMGTEKLEQRIQSLFPQARIVRMDADSTRKKNAHARLLEQFENEGDILIGTQMVAKGLDFPNVTLVGILQADAGLVRSDYRASEIAYEMLEQASGRAGRAEKEGEVLIQTFDQDHYVMKSVQNHDYKSFFVREMQYRHLGSYPPYVYMATIVFSHDDLEKAERVARQAKERLDGVRVLGPIEISMRMKKKRVRLLVKDKSQPHLETVMWDLVHHFDRSNVKMEINMHPLMLEE</sequence>
<protein>
    <submittedName>
        <fullName evidence="1">Primosomal protein N</fullName>
    </submittedName>
</protein>
<name>A0AC61R9R6_9FIRM</name>
<dbReference type="Proteomes" id="UP000308836">
    <property type="component" value="Unassembled WGS sequence"/>
</dbReference>
<comment type="caution">
    <text evidence="1">The sequence shown here is derived from an EMBL/GenBank/DDBJ whole genome shotgun (WGS) entry which is preliminary data.</text>
</comment>
<evidence type="ECO:0000313" key="2">
    <source>
        <dbReference type="Proteomes" id="UP000308836"/>
    </source>
</evidence>
<organism evidence="1 2">
    <name type="scientific">Dubosiella muris</name>
    <dbReference type="NCBI Taxonomy" id="3038133"/>
    <lineage>
        <taxon>Bacteria</taxon>
        <taxon>Bacillati</taxon>
        <taxon>Bacillota</taxon>
        <taxon>Erysipelotrichia</taxon>
        <taxon>Erysipelotrichales</taxon>
        <taxon>Erysipelotrichaceae</taxon>
        <taxon>Dubosiella</taxon>
    </lineage>
</organism>
<evidence type="ECO:0000313" key="1">
    <source>
        <dbReference type="EMBL" id="TGY67104.1"/>
    </source>
</evidence>
<dbReference type="EMBL" id="SRYG01000002">
    <property type="protein sequence ID" value="TGY67104.1"/>
    <property type="molecule type" value="Genomic_DNA"/>
</dbReference>
<reference evidence="1" key="1">
    <citation type="submission" date="2019-04" db="EMBL/GenBank/DDBJ databases">
        <title>Microbes associate with the intestines of laboratory mice.</title>
        <authorList>
            <person name="Navarre W."/>
            <person name="Wong E."/>
            <person name="Huang K."/>
            <person name="Tropini C."/>
            <person name="Ng K."/>
            <person name="Yu B."/>
        </authorList>
    </citation>
    <scope>NUCLEOTIDE SEQUENCE</scope>
    <source>
        <strain evidence="1">NM09_H32</strain>
    </source>
</reference>